<dbReference type="PANTHER" id="PTHR37831">
    <property type="entry name" value="D-RIBOSE PYRANASE"/>
    <property type="match status" value="1"/>
</dbReference>
<evidence type="ECO:0000256" key="3">
    <source>
        <dbReference type="ARBA" id="ARBA00022490"/>
    </source>
</evidence>
<evidence type="ECO:0000256" key="5">
    <source>
        <dbReference type="ARBA" id="ARBA00023277"/>
    </source>
</evidence>
<keyword evidence="5 6" id="KW-0119">Carbohydrate metabolism</keyword>
<dbReference type="EMBL" id="AP023354">
    <property type="protein sequence ID" value="BCJ31634.1"/>
    <property type="molecule type" value="Genomic_DNA"/>
</dbReference>
<evidence type="ECO:0000256" key="2">
    <source>
        <dbReference type="ARBA" id="ARBA00012862"/>
    </source>
</evidence>
<dbReference type="InterPro" id="IPR023750">
    <property type="entry name" value="RbsD-like_sf"/>
</dbReference>
<keyword evidence="8" id="KW-1185">Reference proteome</keyword>
<comment type="similarity">
    <text evidence="6">Belongs to the RbsD / FucU family. RbsD subfamily.</text>
</comment>
<dbReference type="Proteomes" id="UP000680750">
    <property type="component" value="Chromosome"/>
</dbReference>
<proteinExistence type="inferred from homology"/>
<dbReference type="GO" id="GO:0019303">
    <property type="term" value="P:D-ribose catabolic process"/>
    <property type="evidence" value="ECO:0007669"/>
    <property type="project" value="UniProtKB-UniRule"/>
</dbReference>
<dbReference type="Gene3D" id="3.40.1650.10">
    <property type="entry name" value="RbsD-like domain"/>
    <property type="match status" value="1"/>
</dbReference>
<dbReference type="GO" id="GO:0062193">
    <property type="term" value="F:D-ribose pyranase activity"/>
    <property type="evidence" value="ECO:0007669"/>
    <property type="project" value="UniProtKB-EC"/>
</dbReference>
<dbReference type="KEGG" id="aser:Asera_57420"/>
<dbReference type="HAMAP" id="MF_01661">
    <property type="entry name" value="D_rib_pyranase"/>
    <property type="match status" value="1"/>
</dbReference>
<feature type="binding site" evidence="6">
    <location>
        <begin position="118"/>
        <end position="120"/>
    </location>
    <ligand>
        <name>substrate</name>
    </ligand>
</feature>
<dbReference type="UniPathway" id="UPA00916">
    <property type="reaction ID" value="UER00888"/>
</dbReference>
<protein>
    <recommendedName>
        <fullName evidence="2 6">D-ribose pyranase</fullName>
        <ecNumber evidence="2 6">5.4.99.62</ecNumber>
    </recommendedName>
</protein>
<dbReference type="GO" id="GO:0005829">
    <property type="term" value="C:cytosol"/>
    <property type="evidence" value="ECO:0007669"/>
    <property type="project" value="TreeGrafter"/>
</dbReference>
<dbReference type="InterPro" id="IPR023064">
    <property type="entry name" value="D-ribose_pyranase"/>
</dbReference>
<dbReference type="InterPro" id="IPR007721">
    <property type="entry name" value="RbsD_FucU"/>
</dbReference>
<dbReference type="NCBIfam" id="NF008761">
    <property type="entry name" value="PRK11797.1"/>
    <property type="match status" value="1"/>
</dbReference>
<feature type="binding site" evidence="6">
    <location>
        <position position="28"/>
    </location>
    <ligand>
        <name>substrate</name>
    </ligand>
</feature>
<dbReference type="SUPFAM" id="SSF102546">
    <property type="entry name" value="RbsD-like"/>
    <property type="match status" value="1"/>
</dbReference>
<evidence type="ECO:0000256" key="6">
    <source>
        <dbReference type="HAMAP-Rule" id="MF_01661"/>
    </source>
</evidence>
<dbReference type="Pfam" id="PF05025">
    <property type="entry name" value="RbsD_FucU"/>
    <property type="match status" value="1"/>
</dbReference>
<feature type="binding site" evidence="6">
    <location>
        <position position="96"/>
    </location>
    <ligand>
        <name>substrate</name>
    </ligand>
</feature>
<dbReference type="PANTHER" id="PTHR37831:SF1">
    <property type="entry name" value="D-RIBOSE PYRANASE"/>
    <property type="match status" value="1"/>
</dbReference>
<evidence type="ECO:0000256" key="4">
    <source>
        <dbReference type="ARBA" id="ARBA00023235"/>
    </source>
</evidence>
<organism evidence="7 8">
    <name type="scientific">Actinocatenispora sera</name>
    <dbReference type="NCBI Taxonomy" id="390989"/>
    <lineage>
        <taxon>Bacteria</taxon>
        <taxon>Bacillati</taxon>
        <taxon>Actinomycetota</taxon>
        <taxon>Actinomycetes</taxon>
        <taxon>Micromonosporales</taxon>
        <taxon>Micromonosporaceae</taxon>
        <taxon>Actinocatenispora</taxon>
    </lineage>
</organism>
<comment type="catalytic activity">
    <reaction evidence="1 6">
        <text>beta-D-ribopyranose = beta-D-ribofuranose</text>
        <dbReference type="Rhea" id="RHEA:25432"/>
        <dbReference type="ChEBI" id="CHEBI:27476"/>
        <dbReference type="ChEBI" id="CHEBI:47002"/>
        <dbReference type="EC" id="5.4.99.62"/>
    </reaction>
</comment>
<comment type="function">
    <text evidence="6">Catalyzes the interconversion of beta-pyran and beta-furan forms of D-ribose.</text>
</comment>
<evidence type="ECO:0000313" key="8">
    <source>
        <dbReference type="Proteomes" id="UP000680750"/>
    </source>
</evidence>
<dbReference type="AlphaFoldDB" id="A0A810L7X5"/>
<comment type="pathway">
    <text evidence="6">Carbohydrate metabolism; D-ribose degradation; D-ribose 5-phosphate from beta-D-ribopyranose: step 1/2.</text>
</comment>
<evidence type="ECO:0000313" key="7">
    <source>
        <dbReference type="EMBL" id="BCJ31634.1"/>
    </source>
</evidence>
<feature type="active site" description="Proton donor" evidence="6">
    <location>
        <position position="20"/>
    </location>
</feature>
<dbReference type="GO" id="GO:0016872">
    <property type="term" value="F:intramolecular lyase activity"/>
    <property type="evidence" value="ECO:0007669"/>
    <property type="project" value="UniProtKB-UniRule"/>
</dbReference>
<keyword evidence="4 6" id="KW-0413">Isomerase</keyword>
<name>A0A810L7X5_9ACTN</name>
<comment type="subunit">
    <text evidence="6">Homodecamer.</text>
</comment>
<comment type="subcellular location">
    <subcellularLocation>
        <location evidence="6">Cytoplasm</location>
    </subcellularLocation>
</comment>
<dbReference type="OrthoDB" id="9805009at2"/>
<keyword evidence="3 6" id="KW-0963">Cytoplasm</keyword>
<sequence>MRRSGLWHPRLAALAAGLGHGDLLVVADAGLPVPRGVEVVDLAVARGEPGLLTVLRPILAELIVEHATLAAELTDRKLIDEITAQLGDIAVTWTTHDELKQQTAGAAAVVRTGEDTPFSNVVLRAGVAF</sequence>
<accession>A0A810L7X5</accession>
<gene>
    <name evidence="6 7" type="primary">rbsD</name>
    <name evidence="7" type="ORF">Asera_57420</name>
</gene>
<evidence type="ECO:0000256" key="1">
    <source>
        <dbReference type="ARBA" id="ARBA00000223"/>
    </source>
</evidence>
<reference evidence="7" key="1">
    <citation type="submission" date="2020-08" db="EMBL/GenBank/DDBJ databases">
        <title>Whole genome shotgun sequence of Actinocatenispora sera NBRC 101916.</title>
        <authorList>
            <person name="Komaki H."/>
            <person name="Tamura T."/>
        </authorList>
    </citation>
    <scope>NUCLEOTIDE SEQUENCE</scope>
    <source>
        <strain evidence="7">NBRC 101916</strain>
    </source>
</reference>
<dbReference type="EC" id="5.4.99.62" evidence="2 6"/>
<dbReference type="GO" id="GO:0048029">
    <property type="term" value="F:monosaccharide binding"/>
    <property type="evidence" value="ECO:0007669"/>
    <property type="project" value="InterPro"/>
</dbReference>
<dbReference type="RefSeq" id="WP_030444081.1">
    <property type="nucleotide sequence ID" value="NZ_AP023354.1"/>
</dbReference>